<dbReference type="SMART" id="SM00738">
    <property type="entry name" value="NGN"/>
    <property type="match status" value="1"/>
</dbReference>
<dbReference type="Gene3D" id="3.30.70.940">
    <property type="entry name" value="NusG, N-terminal domain"/>
    <property type="match status" value="1"/>
</dbReference>
<dbReference type="GO" id="GO:0031564">
    <property type="term" value="P:transcription antitermination"/>
    <property type="evidence" value="ECO:0007669"/>
    <property type="project" value="UniProtKB-KW"/>
</dbReference>
<dbReference type="AlphaFoldDB" id="A0A2U3KWF8"/>
<feature type="domain" description="NusG-like N-terminal" evidence="4">
    <location>
        <begin position="49"/>
        <end position="148"/>
    </location>
</feature>
<evidence type="ECO:0000313" key="6">
    <source>
        <dbReference type="Proteomes" id="UP000238701"/>
    </source>
</evidence>
<dbReference type="InterPro" id="IPR036735">
    <property type="entry name" value="NGN_dom_sf"/>
</dbReference>
<dbReference type="InterPro" id="IPR043425">
    <property type="entry name" value="NusG-like"/>
</dbReference>
<dbReference type="InterPro" id="IPR006645">
    <property type="entry name" value="NGN-like_dom"/>
</dbReference>
<proteinExistence type="predicted"/>
<evidence type="ECO:0000256" key="2">
    <source>
        <dbReference type="ARBA" id="ARBA00023015"/>
    </source>
</evidence>
<evidence type="ECO:0000256" key="3">
    <source>
        <dbReference type="ARBA" id="ARBA00023163"/>
    </source>
</evidence>
<dbReference type="PANTHER" id="PTHR30265">
    <property type="entry name" value="RHO-INTERACTING TRANSCRIPTION TERMINATION FACTOR NUSG"/>
    <property type="match status" value="1"/>
</dbReference>
<dbReference type="Pfam" id="PF02357">
    <property type="entry name" value="NusG"/>
    <property type="match status" value="1"/>
</dbReference>
<dbReference type="GO" id="GO:0006354">
    <property type="term" value="P:DNA-templated transcription elongation"/>
    <property type="evidence" value="ECO:0007669"/>
    <property type="project" value="InterPro"/>
</dbReference>
<protein>
    <recommendedName>
        <fullName evidence="4">NusG-like N-terminal domain-containing protein</fullName>
    </recommendedName>
</protein>
<evidence type="ECO:0000313" key="5">
    <source>
        <dbReference type="EMBL" id="SPF43889.1"/>
    </source>
</evidence>
<dbReference type="Proteomes" id="UP000238701">
    <property type="component" value="Unassembled WGS sequence"/>
</dbReference>
<name>A0A2U3KWF8_9BACT</name>
<keyword evidence="2" id="KW-0805">Transcription regulation</keyword>
<evidence type="ECO:0000256" key="1">
    <source>
        <dbReference type="ARBA" id="ARBA00022814"/>
    </source>
</evidence>
<organism evidence="5 6">
    <name type="scientific">Candidatus Sulfotelmatobacter kueseliae</name>
    <dbReference type="NCBI Taxonomy" id="2042962"/>
    <lineage>
        <taxon>Bacteria</taxon>
        <taxon>Pseudomonadati</taxon>
        <taxon>Acidobacteriota</taxon>
        <taxon>Terriglobia</taxon>
        <taxon>Terriglobales</taxon>
        <taxon>Candidatus Korobacteraceae</taxon>
        <taxon>Candidatus Sulfotelmatobacter</taxon>
    </lineage>
</organism>
<keyword evidence="3" id="KW-0804">Transcription</keyword>
<gene>
    <name evidence="5" type="ORF">SBA1_500040</name>
</gene>
<dbReference type="EMBL" id="OMOD01000145">
    <property type="protein sequence ID" value="SPF43889.1"/>
    <property type="molecule type" value="Genomic_DNA"/>
</dbReference>
<dbReference type="NCBIfam" id="NF033644">
    <property type="entry name" value="antiterm_UpxY"/>
    <property type="match status" value="1"/>
</dbReference>
<evidence type="ECO:0000259" key="4">
    <source>
        <dbReference type="SMART" id="SM00738"/>
    </source>
</evidence>
<dbReference type="PANTHER" id="PTHR30265:SF4">
    <property type="entry name" value="KOW MOTIF FAMILY PROTEIN, EXPRESSED"/>
    <property type="match status" value="1"/>
</dbReference>
<reference evidence="6" key="1">
    <citation type="submission" date="2018-02" db="EMBL/GenBank/DDBJ databases">
        <authorList>
            <person name="Hausmann B."/>
        </authorList>
    </citation>
    <scope>NUCLEOTIDE SEQUENCE [LARGE SCALE GENOMIC DNA]</scope>
    <source>
        <strain evidence="6">Peat soil MAG SbA1</strain>
    </source>
</reference>
<dbReference type="SUPFAM" id="SSF82679">
    <property type="entry name" value="N-utilization substance G protein NusG, N-terminal domain"/>
    <property type="match status" value="1"/>
</dbReference>
<accession>A0A2U3KWF8</accession>
<keyword evidence="1" id="KW-0889">Transcription antitermination</keyword>
<sequence length="212" mass="23433">MTIPIKAEATVEIQVSRVHDCDSEGEAVSTNCLTIEQYLPAAAARIPVELNWYAIRTRSRHEKVVERQLHVQGIDVFCPVISQIHRWSDRRKLVECPLFAGYAFVRIVPSPEERVRVLRTLGVVQFVGGHGQGMAIPTEQMEAVRALVSSNVPFTKHAFLKVGQRVRVRGGSLDGVEGILAAQNGSGNLVISVDLIQRSLSIQIEGYEVEPV</sequence>